<evidence type="ECO:0000256" key="2">
    <source>
        <dbReference type="SAM" id="SignalP"/>
    </source>
</evidence>
<accession>A0A1W0WAI8</accession>
<protein>
    <submittedName>
        <fullName evidence="3">Uncharacterized protein</fullName>
    </submittedName>
</protein>
<feature type="compositionally biased region" description="Basic residues" evidence="1">
    <location>
        <begin position="202"/>
        <end position="213"/>
    </location>
</feature>
<feature type="region of interest" description="Disordered" evidence="1">
    <location>
        <begin position="106"/>
        <end position="241"/>
    </location>
</feature>
<feature type="compositionally biased region" description="Basic residues" evidence="1">
    <location>
        <begin position="154"/>
        <end position="167"/>
    </location>
</feature>
<evidence type="ECO:0000313" key="4">
    <source>
        <dbReference type="Proteomes" id="UP000192578"/>
    </source>
</evidence>
<reference evidence="4" key="1">
    <citation type="submission" date="2017-01" db="EMBL/GenBank/DDBJ databases">
        <title>Comparative genomics of anhydrobiosis in the tardigrade Hypsibius dujardini.</title>
        <authorList>
            <person name="Yoshida Y."/>
            <person name="Koutsovoulos G."/>
            <person name="Laetsch D."/>
            <person name="Stevens L."/>
            <person name="Kumar S."/>
            <person name="Horikawa D."/>
            <person name="Ishino K."/>
            <person name="Komine S."/>
            <person name="Tomita M."/>
            <person name="Blaxter M."/>
            <person name="Arakawa K."/>
        </authorList>
    </citation>
    <scope>NUCLEOTIDE SEQUENCE [LARGE SCALE GENOMIC DNA]</scope>
    <source>
        <strain evidence="4">Z151</strain>
    </source>
</reference>
<dbReference type="EMBL" id="MTYJ01000150">
    <property type="protein sequence ID" value="OQV12229.1"/>
    <property type="molecule type" value="Genomic_DNA"/>
</dbReference>
<gene>
    <name evidence="3" type="ORF">BV898_13491</name>
</gene>
<evidence type="ECO:0000313" key="3">
    <source>
        <dbReference type="EMBL" id="OQV12229.1"/>
    </source>
</evidence>
<feature type="compositionally biased region" description="Basic residues" evidence="1">
    <location>
        <begin position="115"/>
        <end position="127"/>
    </location>
</feature>
<name>A0A1W0WAI8_HYPEX</name>
<feature type="signal peptide" evidence="2">
    <location>
        <begin position="1"/>
        <end position="22"/>
    </location>
</feature>
<keyword evidence="4" id="KW-1185">Reference proteome</keyword>
<feature type="compositionally biased region" description="Basic and acidic residues" evidence="1">
    <location>
        <begin position="168"/>
        <end position="180"/>
    </location>
</feature>
<keyword evidence="2" id="KW-0732">Signal</keyword>
<sequence>MGCNRIFTYAIFYVVLLIVTEAVDRARIQVSSIARRGPYPIDSSSSTGHIPPVVRRTFRKKDRFPAGPATPPPETAAVCHAPRVANEEASCPVLLLAGIVISRDPKRARSLERTQHRRTASRKRRRTDRPPPESLKFVRRRGSEGLTASSTSTSKKKKKSSRGRSRSRSPEPEPEPSKEPKLRRRRLGRAVRMKDGISQRVVRGRCRRRRVLRRSMSEVSARSRVRGDGDDQADGERGGAV</sequence>
<dbReference type="AlphaFoldDB" id="A0A1W0WAI8"/>
<proteinExistence type="predicted"/>
<comment type="caution">
    <text evidence="3">The sequence shown here is derived from an EMBL/GenBank/DDBJ whole genome shotgun (WGS) entry which is preliminary data.</text>
</comment>
<evidence type="ECO:0000256" key="1">
    <source>
        <dbReference type="SAM" id="MobiDB-lite"/>
    </source>
</evidence>
<feature type="chain" id="PRO_5013184431" evidence="2">
    <location>
        <begin position="23"/>
        <end position="241"/>
    </location>
</feature>
<organism evidence="3 4">
    <name type="scientific">Hypsibius exemplaris</name>
    <name type="common">Freshwater tardigrade</name>
    <dbReference type="NCBI Taxonomy" id="2072580"/>
    <lineage>
        <taxon>Eukaryota</taxon>
        <taxon>Metazoa</taxon>
        <taxon>Ecdysozoa</taxon>
        <taxon>Tardigrada</taxon>
        <taxon>Eutardigrada</taxon>
        <taxon>Parachela</taxon>
        <taxon>Hypsibioidea</taxon>
        <taxon>Hypsibiidae</taxon>
        <taxon>Hypsibius</taxon>
    </lineage>
</organism>
<dbReference type="Proteomes" id="UP000192578">
    <property type="component" value="Unassembled WGS sequence"/>
</dbReference>
<feature type="compositionally biased region" description="Basic residues" evidence="1">
    <location>
        <begin position="181"/>
        <end position="191"/>
    </location>
</feature>
<feature type="compositionally biased region" description="Basic and acidic residues" evidence="1">
    <location>
        <begin position="225"/>
        <end position="241"/>
    </location>
</feature>